<dbReference type="Gene3D" id="1.25.40.10">
    <property type="entry name" value="Tetratricopeptide repeat domain"/>
    <property type="match status" value="1"/>
</dbReference>
<sequence>MKGKVDSVWAVIFNKQNQKTILMRILINIIVLLISVFVLSCGNKEQLITNSEEYAQYLSITENQASNEAKLQLDFWNKRIKKDSLQLTALGPVASAYTQLFESTGEIKYLKLAEKALTKSSAIATIGKSDHLLALAHNYISQHRFIEAKEAAMGAYLLGTNTKATEMVLFDVSMELGEYDNAHGYLEKFANQNDYNFLIRLAKWNDYKGNLDATIRNMEKALKIALSSKNDDLLLWSYTNLADYYGHAGRIKESYEYYIKALEIDPANAYAKKGIAWITYSYEDRPEEALKILDAITDTHQSPDYFLLKAEVEEYLTNEIAKKINLIKYSNAIKDKSYGDMYNVHTALLLAEEYEVFDKALEIADLEIENRPTPQSYDLKAYILLLKGEHKKALKIAEEFVVNKTFEPVANLHIAQIYKANNLLGKADPIFEDLRESSYELGPVTSGKITNL</sequence>
<dbReference type="InterPro" id="IPR019734">
    <property type="entry name" value="TPR_rpt"/>
</dbReference>
<dbReference type="PROSITE" id="PS50005">
    <property type="entry name" value="TPR"/>
    <property type="match status" value="1"/>
</dbReference>
<evidence type="ECO:0000313" key="3">
    <source>
        <dbReference type="EMBL" id="GAA0729163.1"/>
    </source>
</evidence>
<comment type="caution">
    <text evidence="3">The sequence shown here is derived from an EMBL/GenBank/DDBJ whole genome shotgun (WGS) entry which is preliminary data.</text>
</comment>
<gene>
    <name evidence="3" type="ORF">GCM10009430_39020</name>
</gene>
<keyword evidence="2" id="KW-1133">Transmembrane helix</keyword>
<reference evidence="3 4" key="1">
    <citation type="journal article" date="2019" name="Int. J. Syst. Evol. Microbiol.">
        <title>The Global Catalogue of Microorganisms (GCM) 10K type strain sequencing project: providing services to taxonomists for standard genome sequencing and annotation.</title>
        <authorList>
            <consortium name="The Broad Institute Genomics Platform"/>
            <consortium name="The Broad Institute Genome Sequencing Center for Infectious Disease"/>
            <person name="Wu L."/>
            <person name="Ma J."/>
        </authorList>
    </citation>
    <scope>NUCLEOTIDE SEQUENCE [LARGE SCALE GENOMIC DNA]</scope>
    <source>
        <strain evidence="3 4">JCM 15974</strain>
    </source>
</reference>
<evidence type="ECO:0000313" key="4">
    <source>
        <dbReference type="Proteomes" id="UP001501758"/>
    </source>
</evidence>
<evidence type="ECO:0000256" key="2">
    <source>
        <dbReference type="SAM" id="Phobius"/>
    </source>
</evidence>
<name>A0ABN1J557_9FLAO</name>
<organism evidence="3 4">
    <name type="scientific">Aquimarina litoralis</name>
    <dbReference type="NCBI Taxonomy" id="584605"/>
    <lineage>
        <taxon>Bacteria</taxon>
        <taxon>Pseudomonadati</taxon>
        <taxon>Bacteroidota</taxon>
        <taxon>Flavobacteriia</taxon>
        <taxon>Flavobacteriales</taxon>
        <taxon>Flavobacteriaceae</taxon>
        <taxon>Aquimarina</taxon>
    </lineage>
</organism>
<keyword evidence="4" id="KW-1185">Reference proteome</keyword>
<keyword evidence="1" id="KW-0802">TPR repeat</keyword>
<dbReference type="EMBL" id="BAAAGE010000004">
    <property type="protein sequence ID" value="GAA0729163.1"/>
    <property type="molecule type" value="Genomic_DNA"/>
</dbReference>
<protein>
    <recommendedName>
        <fullName evidence="5">Tetratricopeptide repeat protein</fullName>
    </recommendedName>
</protein>
<keyword evidence="2" id="KW-0812">Transmembrane</keyword>
<dbReference type="Pfam" id="PF13424">
    <property type="entry name" value="TPR_12"/>
    <property type="match status" value="1"/>
</dbReference>
<accession>A0ABN1J557</accession>
<feature type="repeat" description="TPR" evidence="1">
    <location>
        <begin position="235"/>
        <end position="268"/>
    </location>
</feature>
<proteinExistence type="predicted"/>
<dbReference type="Proteomes" id="UP001501758">
    <property type="component" value="Unassembled WGS sequence"/>
</dbReference>
<evidence type="ECO:0000256" key="1">
    <source>
        <dbReference type="PROSITE-ProRule" id="PRU00339"/>
    </source>
</evidence>
<dbReference type="SMART" id="SM00028">
    <property type="entry name" value="TPR"/>
    <property type="match status" value="1"/>
</dbReference>
<evidence type="ECO:0008006" key="5">
    <source>
        <dbReference type="Google" id="ProtNLM"/>
    </source>
</evidence>
<dbReference type="SUPFAM" id="SSF81901">
    <property type="entry name" value="HCP-like"/>
    <property type="match status" value="1"/>
</dbReference>
<keyword evidence="2" id="KW-0472">Membrane</keyword>
<dbReference type="InterPro" id="IPR011990">
    <property type="entry name" value="TPR-like_helical_dom_sf"/>
</dbReference>
<feature type="transmembrane region" description="Helical" evidence="2">
    <location>
        <begin position="21"/>
        <end position="40"/>
    </location>
</feature>